<dbReference type="EMBL" id="LAZR01006872">
    <property type="protein sequence ID" value="KKM89091.1"/>
    <property type="molecule type" value="Genomic_DNA"/>
</dbReference>
<name>A0A0F9LPE3_9ZZZZ</name>
<evidence type="ECO:0000313" key="1">
    <source>
        <dbReference type="EMBL" id="KKM89091.1"/>
    </source>
</evidence>
<accession>A0A0F9LPE3</accession>
<reference evidence="1" key="1">
    <citation type="journal article" date="2015" name="Nature">
        <title>Complex archaea that bridge the gap between prokaryotes and eukaryotes.</title>
        <authorList>
            <person name="Spang A."/>
            <person name="Saw J.H."/>
            <person name="Jorgensen S.L."/>
            <person name="Zaremba-Niedzwiedzka K."/>
            <person name="Martijn J."/>
            <person name="Lind A.E."/>
            <person name="van Eijk R."/>
            <person name="Schleper C."/>
            <person name="Guy L."/>
            <person name="Ettema T.J."/>
        </authorList>
    </citation>
    <scope>NUCLEOTIDE SEQUENCE</scope>
</reference>
<comment type="caution">
    <text evidence="1">The sequence shown here is derived from an EMBL/GenBank/DDBJ whole genome shotgun (WGS) entry which is preliminary data.</text>
</comment>
<protein>
    <submittedName>
        <fullName evidence="1">Uncharacterized protein</fullName>
    </submittedName>
</protein>
<gene>
    <name evidence="1" type="ORF">LCGC14_1252290</name>
</gene>
<feature type="non-terminal residue" evidence="1">
    <location>
        <position position="1"/>
    </location>
</feature>
<proteinExistence type="predicted"/>
<sequence>TYTDMGGNTHKLRDHSITLSELIEKAESGKLVELGDTTCQHDQEGYMAKAADEFGVVTCLGCGLQLQWVKPLASGESR</sequence>
<dbReference type="AlphaFoldDB" id="A0A0F9LPE3"/>
<organism evidence="1">
    <name type="scientific">marine sediment metagenome</name>
    <dbReference type="NCBI Taxonomy" id="412755"/>
    <lineage>
        <taxon>unclassified sequences</taxon>
        <taxon>metagenomes</taxon>
        <taxon>ecological metagenomes</taxon>
    </lineage>
</organism>